<dbReference type="GO" id="GO:0016020">
    <property type="term" value="C:membrane"/>
    <property type="evidence" value="ECO:0007669"/>
    <property type="project" value="UniProtKB-SubCell"/>
</dbReference>
<evidence type="ECO:0000256" key="3">
    <source>
        <dbReference type="ARBA" id="ARBA00022692"/>
    </source>
</evidence>
<evidence type="ECO:0000256" key="1">
    <source>
        <dbReference type="ARBA" id="ARBA00004141"/>
    </source>
</evidence>
<feature type="transmembrane region" description="Helical" evidence="6">
    <location>
        <begin position="207"/>
        <end position="228"/>
    </location>
</feature>
<reference evidence="7" key="1">
    <citation type="submission" date="2016-04" db="EMBL/GenBank/DDBJ databases">
        <authorList>
            <person name="Evans L.H."/>
            <person name="Alamgir A."/>
            <person name="Owens N."/>
            <person name="Weber N.D."/>
            <person name="Virtaneva K."/>
            <person name="Barbian K."/>
            <person name="Babar A."/>
            <person name="Rosenke K."/>
        </authorList>
    </citation>
    <scope>NUCLEOTIDE SEQUENCE</scope>
    <source>
        <strain evidence="7">86</strain>
    </source>
</reference>
<organism evidence="7">
    <name type="scientific">uncultured Alphaproteobacteria bacterium</name>
    <dbReference type="NCBI Taxonomy" id="91750"/>
    <lineage>
        <taxon>Bacteria</taxon>
        <taxon>Pseudomonadati</taxon>
        <taxon>Pseudomonadota</taxon>
        <taxon>Alphaproteobacteria</taxon>
        <taxon>environmental samples</taxon>
    </lineage>
</organism>
<name>A0A212JW09_9PROT</name>
<comment type="subcellular location">
    <subcellularLocation>
        <location evidence="1">Membrane</location>
        <topology evidence="1">Multi-pass membrane protein</topology>
    </subcellularLocation>
</comment>
<keyword evidence="3 6" id="KW-0812">Transmembrane</keyword>
<sequence>MFEQLWPLAATPISGHPAWLWCAFLAFVAALLVFDLRVLHRHDHVESARESLLLTALYVAIALAFGAGVWHFMGAEAGLLYVTAYLVEESLSIDNVFVMSTIFAAFAIPRQYQHRVLFWGIVGVVAMRGVMILIGAAMIAKFEWILYLFGAFLVFTGVKMALSHGQNPEQPEQSRLVRVVRKVMPITREFHGHAFFARVKTARGLRLMATPLLPALIVIETADLVFALDSIPAVLSITTDTFIVFTSNIFAILGLRALYSVLAVMVGRFRYLHYGLAGVLVFIGGKIFWAELVGHVPPALSLGVTVVLLGGAIALSLVRKPAAIGREAEARD</sequence>
<feature type="transmembrane region" description="Helical" evidence="6">
    <location>
        <begin position="271"/>
        <end position="290"/>
    </location>
</feature>
<dbReference type="InterPro" id="IPR022369">
    <property type="entry name" value="Integral_membrane_TerC_rswitch"/>
</dbReference>
<accession>A0A212JW09</accession>
<evidence type="ECO:0000256" key="4">
    <source>
        <dbReference type="ARBA" id="ARBA00022989"/>
    </source>
</evidence>
<dbReference type="Pfam" id="PF03741">
    <property type="entry name" value="TerC"/>
    <property type="match status" value="1"/>
</dbReference>
<proteinExistence type="inferred from homology"/>
<dbReference type="PANTHER" id="PTHR30238">
    <property type="entry name" value="MEMBRANE BOUND PREDICTED REDOX MODULATOR"/>
    <property type="match status" value="1"/>
</dbReference>
<feature type="transmembrane region" description="Helical" evidence="6">
    <location>
        <begin position="116"/>
        <end position="138"/>
    </location>
</feature>
<feature type="transmembrane region" description="Helical" evidence="6">
    <location>
        <begin position="144"/>
        <end position="162"/>
    </location>
</feature>
<gene>
    <name evidence="7" type="ORF">KL86APRO_11742</name>
</gene>
<feature type="transmembrane region" description="Helical" evidence="6">
    <location>
        <begin position="296"/>
        <end position="318"/>
    </location>
</feature>
<evidence type="ECO:0000313" key="7">
    <source>
        <dbReference type="EMBL" id="SBW03577.1"/>
    </source>
</evidence>
<evidence type="ECO:0000256" key="2">
    <source>
        <dbReference type="ARBA" id="ARBA00007511"/>
    </source>
</evidence>
<dbReference type="InterPro" id="IPR005496">
    <property type="entry name" value="Integral_membrane_TerC"/>
</dbReference>
<dbReference type="EMBL" id="FLUO01000001">
    <property type="protein sequence ID" value="SBW03577.1"/>
    <property type="molecule type" value="Genomic_DNA"/>
</dbReference>
<dbReference type="AlphaFoldDB" id="A0A212JW09"/>
<feature type="transmembrane region" description="Helical" evidence="6">
    <location>
        <begin position="18"/>
        <end position="39"/>
    </location>
</feature>
<comment type="similarity">
    <text evidence="2">Belongs to the TerC family.</text>
</comment>
<evidence type="ECO:0000256" key="6">
    <source>
        <dbReference type="SAM" id="Phobius"/>
    </source>
</evidence>
<evidence type="ECO:0000256" key="5">
    <source>
        <dbReference type="ARBA" id="ARBA00023136"/>
    </source>
</evidence>
<dbReference type="NCBIfam" id="TIGR03718">
    <property type="entry name" value="R_switched_Alx"/>
    <property type="match status" value="1"/>
</dbReference>
<feature type="transmembrane region" description="Helical" evidence="6">
    <location>
        <begin position="234"/>
        <end position="259"/>
    </location>
</feature>
<protein>
    <recommendedName>
        <fullName evidence="8">Integral membrane protein TerC</fullName>
    </recommendedName>
</protein>
<feature type="transmembrane region" description="Helical" evidence="6">
    <location>
        <begin position="92"/>
        <end position="109"/>
    </location>
</feature>
<keyword evidence="5 6" id="KW-0472">Membrane</keyword>
<feature type="transmembrane region" description="Helical" evidence="6">
    <location>
        <begin position="51"/>
        <end position="72"/>
    </location>
</feature>
<keyword evidence="4 6" id="KW-1133">Transmembrane helix</keyword>
<evidence type="ECO:0008006" key="8">
    <source>
        <dbReference type="Google" id="ProtNLM"/>
    </source>
</evidence>
<dbReference type="PANTHER" id="PTHR30238:SF0">
    <property type="entry name" value="THYLAKOID MEMBRANE PROTEIN TERC, CHLOROPLASTIC"/>
    <property type="match status" value="1"/>
</dbReference>